<dbReference type="Gene3D" id="3.40.50.2000">
    <property type="entry name" value="Glycogen Phosphorylase B"/>
    <property type="match status" value="2"/>
</dbReference>
<keyword evidence="1" id="KW-0808">Transferase</keyword>
<dbReference type="SUPFAM" id="SSF53756">
    <property type="entry name" value="UDP-Glycosyltransferase/glycogen phosphorylase"/>
    <property type="match status" value="1"/>
</dbReference>
<evidence type="ECO:0008006" key="6">
    <source>
        <dbReference type="Google" id="ProtNLM"/>
    </source>
</evidence>
<feature type="domain" description="Glycosyltransferase subfamily 4-like N-terminal" evidence="3">
    <location>
        <begin position="18"/>
        <end position="203"/>
    </location>
</feature>
<evidence type="ECO:0000259" key="3">
    <source>
        <dbReference type="Pfam" id="PF13439"/>
    </source>
</evidence>
<dbReference type="PANTHER" id="PTHR46401:SF2">
    <property type="entry name" value="GLYCOSYLTRANSFERASE WBBK-RELATED"/>
    <property type="match status" value="1"/>
</dbReference>
<feature type="domain" description="Glycosyl transferase family 1" evidence="2">
    <location>
        <begin position="214"/>
        <end position="386"/>
    </location>
</feature>
<proteinExistence type="predicted"/>
<evidence type="ECO:0000259" key="2">
    <source>
        <dbReference type="Pfam" id="PF00534"/>
    </source>
</evidence>
<keyword evidence="5" id="KW-1185">Reference proteome</keyword>
<accession>A0A0S2KL27</accession>
<evidence type="ECO:0000256" key="1">
    <source>
        <dbReference type="ARBA" id="ARBA00022679"/>
    </source>
</evidence>
<dbReference type="GO" id="GO:0016757">
    <property type="term" value="F:glycosyltransferase activity"/>
    <property type="evidence" value="ECO:0007669"/>
    <property type="project" value="InterPro"/>
</dbReference>
<dbReference type="NCBIfam" id="TIGR04157">
    <property type="entry name" value="glyco_rSAM_CFB"/>
    <property type="match status" value="1"/>
</dbReference>
<dbReference type="STRING" id="76123.AS203_07450"/>
<dbReference type="InterPro" id="IPR026419">
    <property type="entry name" value="Glyco_rSAM_CFB"/>
</dbReference>
<dbReference type="PANTHER" id="PTHR46401">
    <property type="entry name" value="GLYCOSYLTRANSFERASE WBBK-RELATED"/>
    <property type="match status" value="1"/>
</dbReference>
<dbReference type="OrthoDB" id="1046785at2"/>
<dbReference type="GO" id="GO:0009103">
    <property type="term" value="P:lipopolysaccharide biosynthetic process"/>
    <property type="evidence" value="ECO:0007669"/>
    <property type="project" value="TreeGrafter"/>
</dbReference>
<dbReference type="KEGG" id="peo:AS203_07450"/>
<dbReference type="EMBL" id="CP013195">
    <property type="protein sequence ID" value="ALO48933.1"/>
    <property type="molecule type" value="Genomic_DNA"/>
</dbReference>
<evidence type="ECO:0000313" key="4">
    <source>
        <dbReference type="EMBL" id="ALO48933.1"/>
    </source>
</evidence>
<organism evidence="4 5">
    <name type="scientific">Hoylesella enoeca</name>
    <dbReference type="NCBI Taxonomy" id="76123"/>
    <lineage>
        <taxon>Bacteria</taxon>
        <taxon>Pseudomonadati</taxon>
        <taxon>Bacteroidota</taxon>
        <taxon>Bacteroidia</taxon>
        <taxon>Bacteroidales</taxon>
        <taxon>Prevotellaceae</taxon>
        <taxon>Hoylesella</taxon>
    </lineage>
</organism>
<dbReference type="Pfam" id="PF00534">
    <property type="entry name" value="Glycos_transf_1"/>
    <property type="match status" value="1"/>
</dbReference>
<reference evidence="5" key="1">
    <citation type="submission" date="2015-11" db="EMBL/GenBank/DDBJ databases">
        <authorList>
            <person name="Holder M.E."/>
            <person name="Ajami N.J."/>
            <person name="Petrosino J.F."/>
        </authorList>
    </citation>
    <scope>NUCLEOTIDE SEQUENCE [LARGE SCALE GENOMIC DNA]</scope>
    <source>
        <strain evidence="5">F0113</strain>
    </source>
</reference>
<dbReference type="InterPro" id="IPR001296">
    <property type="entry name" value="Glyco_trans_1"/>
</dbReference>
<dbReference type="Proteomes" id="UP000056252">
    <property type="component" value="Chromosome"/>
</dbReference>
<dbReference type="Pfam" id="PF13439">
    <property type="entry name" value="Glyco_transf_4"/>
    <property type="match status" value="1"/>
</dbReference>
<name>A0A0S2KL27_9BACT</name>
<dbReference type="AlphaFoldDB" id="A0A0S2KL27"/>
<protein>
    <recommendedName>
        <fullName evidence="6">Glycosyl transferase family 1</fullName>
    </recommendedName>
</protein>
<dbReference type="InterPro" id="IPR028098">
    <property type="entry name" value="Glyco_trans_4-like_N"/>
</dbReference>
<dbReference type="CDD" id="cd03801">
    <property type="entry name" value="GT4_PimA-like"/>
    <property type="match status" value="1"/>
</dbReference>
<evidence type="ECO:0000313" key="5">
    <source>
        <dbReference type="Proteomes" id="UP000056252"/>
    </source>
</evidence>
<gene>
    <name evidence="4" type="ORF">AS203_07450</name>
</gene>
<sequence length="408" mass="47362">MKKNFYIINELSPAGNYGIGTYVSQVQKCFLNEKEISVFVVELCSKEKEYRFDSRTNTIHIPMGERYASNKRIQYIRGAARLLKLHLHTTDCDIFLFNFYTHSELISLIKESFPNCKILFTVHYMKWTLFVKGNTQLFKSILKYPLPEQKTSLTKLVYETFLEEKEALEKVDHIICLSQYTKNILADYYGIENERLTMIYNGLIDETKELKMTKKDLRKKLHISVKEKVILYVGRLHKDKGGKELVKAFQLVAQKDPRCRLIIVGSGDVALYQNESEKIWSKITYTGRIDKTQICKFYKIADIGVLPSFSEQCSYVAIEMMMFGLPIIGTDSTGLAEMIKENRNGFKIELQNTEEGAKLSEFVLAKKIIELLNCPYKKRLGENGRELFLQKYTISRMQNALRSLIVKL</sequence>
<dbReference type="RefSeq" id="WP_025066213.1">
    <property type="nucleotide sequence ID" value="NZ_CP013195.1"/>
</dbReference>